<comment type="function">
    <text evidence="16">Glucanases play a role in cell expansion during growth, in cell-cell fusion during mating, and in spore release during sporulation. This enzyme may be involved in beta-glucan degradation. Active on laminarin and lichenan.</text>
</comment>
<feature type="compositionally biased region" description="Low complexity" evidence="20">
    <location>
        <begin position="37"/>
        <end position="47"/>
    </location>
</feature>
<evidence type="ECO:0000256" key="9">
    <source>
        <dbReference type="ARBA" id="ARBA00022729"/>
    </source>
</evidence>
<keyword evidence="21" id="KW-1133">Transmembrane helix</keyword>
<proteinExistence type="inferred from homology"/>
<dbReference type="GeneID" id="37026026"/>
<evidence type="ECO:0000256" key="20">
    <source>
        <dbReference type="SAM" id="MobiDB-lite"/>
    </source>
</evidence>
<keyword evidence="7" id="KW-0134">Cell wall</keyword>
<evidence type="ECO:0000256" key="16">
    <source>
        <dbReference type="ARBA" id="ARBA00037649"/>
    </source>
</evidence>
<evidence type="ECO:0000256" key="5">
    <source>
        <dbReference type="ARBA" id="ARBA00012780"/>
    </source>
</evidence>
<evidence type="ECO:0000256" key="11">
    <source>
        <dbReference type="ARBA" id="ARBA00023136"/>
    </source>
</evidence>
<dbReference type="GO" id="GO:0009986">
    <property type="term" value="C:cell surface"/>
    <property type="evidence" value="ECO:0007669"/>
    <property type="project" value="TreeGrafter"/>
</dbReference>
<sequence>MSGARGSRKKWWWIGGAIALIIIIAAAVGGTLAAKNSSSSKGSNTAGVVKTSGNDPSSFTKDPRLKQSFYSMCYTPFHAQYPACGAVQSNVTEDIQLLSQLTTRLRLYGADCGVSEMVLTAIEETKVNMTVWLALWVDDNAETWQRQLSTTQDVLKKHGVDHVEGLIVGNEYILNGGSVATLLEKITQVKTWVSGQNYAKTVPIATADAGSMITTELAQGVDVVMANVHAWFAGTLVSDAAGWTWDYTNNNDPGIAVAAATNKPDLWIAETGWPTNANDTASLTLQGAQAGTAELQTFLDTFVCQANANVTADATAVAAGTPVTVYNKYAFFEAFDETWKSIYGGVEPYWGLFDANKQLKNVTIPDCASV</sequence>
<keyword evidence="14" id="KW-0961">Cell wall biogenesis/degradation</keyword>
<dbReference type="GO" id="GO:0042973">
    <property type="term" value="F:glucan endo-1,3-beta-D-glucosidase activity"/>
    <property type="evidence" value="ECO:0007669"/>
    <property type="project" value="UniProtKB-EC"/>
</dbReference>
<dbReference type="PANTHER" id="PTHR16631">
    <property type="entry name" value="GLUCAN 1,3-BETA-GLUCOSIDASE"/>
    <property type="match status" value="1"/>
</dbReference>
<evidence type="ECO:0000256" key="8">
    <source>
        <dbReference type="ARBA" id="ARBA00022525"/>
    </source>
</evidence>
<dbReference type="InterPro" id="IPR050732">
    <property type="entry name" value="Beta-glucan_modifiers"/>
</dbReference>
<evidence type="ECO:0000256" key="3">
    <source>
        <dbReference type="ARBA" id="ARBA00004401"/>
    </source>
</evidence>
<evidence type="ECO:0000256" key="19">
    <source>
        <dbReference type="RuleBase" id="RU004335"/>
    </source>
</evidence>
<dbReference type="Pfam" id="PF00332">
    <property type="entry name" value="Glyco_hydro_17"/>
    <property type="match status" value="1"/>
</dbReference>
<evidence type="ECO:0000256" key="12">
    <source>
        <dbReference type="ARBA" id="ARBA00023180"/>
    </source>
</evidence>
<keyword evidence="10 22" id="KW-0378">Hydrolase</keyword>
<dbReference type="EMBL" id="KZ819662">
    <property type="protein sequence ID" value="PWN30623.1"/>
    <property type="molecule type" value="Genomic_DNA"/>
</dbReference>
<evidence type="ECO:0000256" key="7">
    <source>
        <dbReference type="ARBA" id="ARBA00022512"/>
    </source>
</evidence>
<accession>A0A316V358</accession>
<keyword evidence="23" id="KW-1185">Reference proteome</keyword>
<dbReference type="GO" id="GO:0005886">
    <property type="term" value="C:plasma membrane"/>
    <property type="evidence" value="ECO:0007669"/>
    <property type="project" value="UniProtKB-SubCell"/>
</dbReference>
<evidence type="ECO:0000256" key="13">
    <source>
        <dbReference type="ARBA" id="ARBA00023277"/>
    </source>
</evidence>
<evidence type="ECO:0000256" key="21">
    <source>
        <dbReference type="SAM" id="Phobius"/>
    </source>
</evidence>
<dbReference type="GO" id="GO:0005576">
    <property type="term" value="C:extracellular region"/>
    <property type="evidence" value="ECO:0007669"/>
    <property type="project" value="TreeGrafter"/>
</dbReference>
<dbReference type="InterPro" id="IPR017853">
    <property type="entry name" value="GH"/>
</dbReference>
<organism evidence="22 23">
    <name type="scientific">Jaminaea rosea</name>
    <dbReference type="NCBI Taxonomy" id="1569628"/>
    <lineage>
        <taxon>Eukaryota</taxon>
        <taxon>Fungi</taxon>
        <taxon>Dikarya</taxon>
        <taxon>Basidiomycota</taxon>
        <taxon>Ustilaginomycotina</taxon>
        <taxon>Exobasidiomycetes</taxon>
        <taxon>Microstromatales</taxon>
        <taxon>Microstromatales incertae sedis</taxon>
        <taxon>Jaminaea</taxon>
    </lineage>
</organism>
<evidence type="ECO:0000256" key="14">
    <source>
        <dbReference type="ARBA" id="ARBA00023316"/>
    </source>
</evidence>
<keyword evidence="11 21" id="KW-0472">Membrane</keyword>
<comment type="subcellular location">
    <subcellularLocation>
        <location evidence="3">Cell membrane</location>
        <topology evidence="3">Single-pass type II membrane protein</topology>
    </subcellularLocation>
    <subcellularLocation>
        <location evidence="2">Secreted</location>
        <location evidence="2">Cell wall</location>
    </subcellularLocation>
</comment>
<keyword evidence="15" id="KW-0624">Polysaccharide degradation</keyword>
<evidence type="ECO:0000256" key="2">
    <source>
        <dbReference type="ARBA" id="ARBA00004191"/>
    </source>
</evidence>
<evidence type="ECO:0000256" key="17">
    <source>
        <dbReference type="ARBA" id="ARBA00042373"/>
    </source>
</evidence>
<dbReference type="InterPro" id="IPR000490">
    <property type="entry name" value="Glyco_hydro_17"/>
</dbReference>
<dbReference type="AlphaFoldDB" id="A0A316V358"/>
<dbReference type="GO" id="GO:0009277">
    <property type="term" value="C:fungal-type cell wall"/>
    <property type="evidence" value="ECO:0007669"/>
    <property type="project" value="TreeGrafter"/>
</dbReference>
<evidence type="ECO:0000256" key="1">
    <source>
        <dbReference type="ARBA" id="ARBA00000382"/>
    </source>
</evidence>
<dbReference type="PANTHER" id="PTHR16631:SF17">
    <property type="entry name" value="GLUCAN ENDO-1,3-BETA-GLUCOSIDASE BTGC"/>
    <property type="match status" value="1"/>
</dbReference>
<reference evidence="22 23" key="1">
    <citation type="journal article" date="2018" name="Mol. Biol. Evol.">
        <title>Broad Genomic Sampling Reveals a Smut Pathogenic Ancestry of the Fungal Clade Ustilaginomycotina.</title>
        <authorList>
            <person name="Kijpornyongpan T."/>
            <person name="Mondo S.J."/>
            <person name="Barry K."/>
            <person name="Sandor L."/>
            <person name="Lee J."/>
            <person name="Lipzen A."/>
            <person name="Pangilinan J."/>
            <person name="LaButti K."/>
            <person name="Hainaut M."/>
            <person name="Henrissat B."/>
            <person name="Grigoriev I.V."/>
            <person name="Spatafora J.W."/>
            <person name="Aime M.C."/>
        </authorList>
    </citation>
    <scope>NUCLEOTIDE SEQUENCE [LARGE SCALE GENOMIC DNA]</scope>
    <source>
        <strain evidence="22 23">MCA 5214</strain>
    </source>
</reference>
<keyword evidence="8" id="KW-0964">Secreted</keyword>
<dbReference type="OrthoDB" id="68336at2759"/>
<dbReference type="SUPFAM" id="SSF51445">
    <property type="entry name" value="(Trans)glycosidases"/>
    <property type="match status" value="1"/>
</dbReference>
<dbReference type="RefSeq" id="XP_025365235.1">
    <property type="nucleotide sequence ID" value="XM_025504203.1"/>
</dbReference>
<keyword evidence="9" id="KW-0732">Signal</keyword>
<comment type="similarity">
    <text evidence="4 19">Belongs to the glycosyl hydrolase 17 family.</text>
</comment>
<evidence type="ECO:0000256" key="18">
    <source>
        <dbReference type="ARBA" id="ARBA00043078"/>
    </source>
</evidence>
<comment type="catalytic activity">
    <reaction evidence="1">
        <text>Hydrolysis of (1-&gt;3)-beta-D-glucosidic linkages in (1-&gt;3)-beta-D-glucans.</text>
        <dbReference type="EC" id="3.2.1.39"/>
    </reaction>
</comment>
<dbReference type="Gene3D" id="3.20.20.80">
    <property type="entry name" value="Glycosidases"/>
    <property type="match status" value="2"/>
</dbReference>
<dbReference type="EC" id="3.2.1.39" evidence="5"/>
<dbReference type="STRING" id="1569628.A0A316V358"/>
<evidence type="ECO:0000256" key="6">
    <source>
        <dbReference type="ARBA" id="ARBA00022475"/>
    </source>
</evidence>
<gene>
    <name evidence="22" type="ORF">BDZ90DRAFT_214994</name>
</gene>
<keyword evidence="21" id="KW-0812">Transmembrane</keyword>
<feature type="transmembrane region" description="Helical" evidence="21">
    <location>
        <begin position="12"/>
        <end position="34"/>
    </location>
</feature>
<keyword evidence="6" id="KW-1003">Cell membrane</keyword>
<dbReference type="Proteomes" id="UP000245884">
    <property type="component" value="Unassembled WGS sequence"/>
</dbReference>
<evidence type="ECO:0000313" key="23">
    <source>
        <dbReference type="Proteomes" id="UP000245884"/>
    </source>
</evidence>
<evidence type="ECO:0000256" key="15">
    <source>
        <dbReference type="ARBA" id="ARBA00023326"/>
    </source>
</evidence>
<dbReference type="GO" id="GO:0000272">
    <property type="term" value="P:polysaccharide catabolic process"/>
    <property type="evidence" value="ECO:0007669"/>
    <property type="project" value="UniProtKB-KW"/>
</dbReference>
<keyword evidence="12" id="KW-0325">Glycoprotein</keyword>
<evidence type="ECO:0000256" key="4">
    <source>
        <dbReference type="ARBA" id="ARBA00008773"/>
    </source>
</evidence>
<feature type="region of interest" description="Disordered" evidence="20">
    <location>
        <begin position="37"/>
        <end position="58"/>
    </location>
</feature>
<evidence type="ECO:0000313" key="22">
    <source>
        <dbReference type="EMBL" id="PWN30623.1"/>
    </source>
</evidence>
<protein>
    <recommendedName>
        <fullName evidence="5">glucan endo-1,3-beta-D-glucosidase</fullName>
        <ecNumber evidence="5">3.2.1.39</ecNumber>
    </recommendedName>
    <alternativeName>
        <fullName evidence="18">Endo-1,3-beta-glucanase btgC</fullName>
    </alternativeName>
    <alternativeName>
        <fullName evidence="17">Laminarinase btgC</fullName>
    </alternativeName>
</protein>
<name>A0A316V358_9BASI</name>
<evidence type="ECO:0000256" key="10">
    <source>
        <dbReference type="ARBA" id="ARBA00022801"/>
    </source>
</evidence>
<keyword evidence="13" id="KW-0119">Carbohydrate metabolism</keyword>
<dbReference type="GO" id="GO:0071555">
    <property type="term" value="P:cell wall organization"/>
    <property type="evidence" value="ECO:0007669"/>
    <property type="project" value="UniProtKB-KW"/>
</dbReference>